<gene>
    <name evidence="9" type="ORF">WSS_A37452</name>
</gene>
<dbReference type="GO" id="GO:0005886">
    <property type="term" value="C:plasma membrane"/>
    <property type="evidence" value="ECO:0007669"/>
    <property type="project" value="UniProtKB-SubCell"/>
</dbReference>
<keyword evidence="5 7" id="KW-1133">Transmembrane helix</keyword>
<keyword evidence="3" id="KW-1003">Cell membrane</keyword>
<dbReference type="InterPro" id="IPR036409">
    <property type="entry name" value="Aldolase_II/adducin_N_sf"/>
</dbReference>
<reference evidence="9 10" key="1">
    <citation type="journal article" date="2013" name="Genome Announc.">
        <title>Draft Genome Sequence of Rhodococcus opacus Strain M213 Shows a Diverse Catabolic Potential.</title>
        <authorList>
            <person name="Pathak A."/>
            <person name="Green S.J."/>
            <person name="Ogram A."/>
            <person name="Chauhan A."/>
        </authorList>
    </citation>
    <scope>NUCLEOTIDE SEQUENCE [LARGE SCALE GENOMIC DNA]</scope>
    <source>
        <strain evidence="9 10">M213</strain>
    </source>
</reference>
<dbReference type="SUPFAM" id="SSF53639">
    <property type="entry name" value="AraD/HMP-PK domain-like"/>
    <property type="match status" value="1"/>
</dbReference>
<dbReference type="InterPro" id="IPR020846">
    <property type="entry name" value="MFS_dom"/>
</dbReference>
<evidence type="ECO:0000256" key="6">
    <source>
        <dbReference type="ARBA" id="ARBA00023136"/>
    </source>
</evidence>
<feature type="non-terminal residue" evidence="9">
    <location>
        <position position="281"/>
    </location>
</feature>
<dbReference type="PANTHER" id="PTHR43045:SF1">
    <property type="entry name" value="SHIKIMATE TRANSPORTER"/>
    <property type="match status" value="1"/>
</dbReference>
<dbReference type="PROSITE" id="PS50850">
    <property type="entry name" value="MFS"/>
    <property type="match status" value="1"/>
</dbReference>
<dbReference type="Proteomes" id="UP000005951">
    <property type="component" value="Unassembled WGS sequence"/>
</dbReference>
<evidence type="ECO:0000256" key="5">
    <source>
        <dbReference type="ARBA" id="ARBA00022989"/>
    </source>
</evidence>
<feature type="transmembrane region" description="Helical" evidence="7">
    <location>
        <begin position="33"/>
        <end position="57"/>
    </location>
</feature>
<dbReference type="RefSeq" id="WP_005264091.1">
    <property type="nucleotide sequence ID" value="NZ_AJYC02000150.1"/>
</dbReference>
<sequence>MIGSTLEYYDYMLFALAAALVFPHVFFPDNDPAVATLLSLASYGVAYAARPLGAVILGTVGDRIGRKTLLQFTIIMMGVATFGIGVLPGYSAIGLAAPALLVLLRIIQGFSTAAEAAAGSAMTLEHASDDRRAFTSSWTMSGVQGGQALASLTFIPIAMLPPEALYSWGWRIPFLLSAVVVLVAVFIRRAVPETPDFLEAKERGELTRSFRVSHDLLLIRCRSADDTGVAYTRPSDIRLVRFDGTAGAPGELDNGYQVPKELPVHVESMRASPDIRAVAHL</sequence>
<feature type="domain" description="Major facilitator superfamily (MFS) profile" evidence="8">
    <location>
        <begin position="1"/>
        <end position="281"/>
    </location>
</feature>
<keyword evidence="4 7" id="KW-0812">Transmembrane</keyword>
<dbReference type="SUPFAM" id="SSF103473">
    <property type="entry name" value="MFS general substrate transporter"/>
    <property type="match status" value="1"/>
</dbReference>
<name>K8XK93_RHOOP</name>
<dbReference type="InterPro" id="IPR005828">
    <property type="entry name" value="MFS_sugar_transport-like"/>
</dbReference>
<protein>
    <submittedName>
        <fullName evidence="9">Permease, MFS superfamily protein</fullName>
    </submittedName>
</protein>
<accession>K8XK93</accession>
<evidence type="ECO:0000256" key="2">
    <source>
        <dbReference type="ARBA" id="ARBA00022448"/>
    </source>
</evidence>
<evidence type="ECO:0000313" key="10">
    <source>
        <dbReference type="Proteomes" id="UP000005951"/>
    </source>
</evidence>
<feature type="transmembrane region" description="Helical" evidence="7">
    <location>
        <begin position="172"/>
        <end position="191"/>
    </location>
</feature>
<dbReference type="GO" id="GO:0022857">
    <property type="term" value="F:transmembrane transporter activity"/>
    <property type="evidence" value="ECO:0007669"/>
    <property type="project" value="InterPro"/>
</dbReference>
<evidence type="ECO:0000259" key="8">
    <source>
        <dbReference type="PROSITE" id="PS50850"/>
    </source>
</evidence>
<evidence type="ECO:0000256" key="4">
    <source>
        <dbReference type="ARBA" id="ARBA00022692"/>
    </source>
</evidence>
<dbReference type="InterPro" id="IPR036259">
    <property type="entry name" value="MFS_trans_sf"/>
</dbReference>
<evidence type="ECO:0000256" key="7">
    <source>
        <dbReference type="SAM" id="Phobius"/>
    </source>
</evidence>
<evidence type="ECO:0000256" key="3">
    <source>
        <dbReference type="ARBA" id="ARBA00022475"/>
    </source>
</evidence>
<organism evidence="9 10">
    <name type="scientific">Rhodococcus opacus M213</name>
    <dbReference type="NCBI Taxonomy" id="1129896"/>
    <lineage>
        <taxon>Bacteria</taxon>
        <taxon>Bacillati</taxon>
        <taxon>Actinomycetota</taxon>
        <taxon>Actinomycetes</taxon>
        <taxon>Mycobacteriales</taxon>
        <taxon>Nocardiaceae</taxon>
        <taxon>Rhodococcus</taxon>
    </lineage>
</organism>
<dbReference type="Gene3D" id="1.20.1250.20">
    <property type="entry name" value="MFS general substrate transporter like domains"/>
    <property type="match status" value="1"/>
</dbReference>
<feature type="transmembrane region" description="Helical" evidence="7">
    <location>
        <begin position="69"/>
        <end position="90"/>
    </location>
</feature>
<evidence type="ECO:0000256" key="1">
    <source>
        <dbReference type="ARBA" id="ARBA00004651"/>
    </source>
</evidence>
<dbReference type="PANTHER" id="PTHR43045">
    <property type="entry name" value="SHIKIMATE TRANSPORTER"/>
    <property type="match status" value="1"/>
</dbReference>
<feature type="transmembrane region" description="Helical" evidence="7">
    <location>
        <begin position="9"/>
        <end position="27"/>
    </location>
</feature>
<dbReference type="EMBL" id="AJYC02000150">
    <property type="protein sequence ID" value="EKT77470.1"/>
    <property type="molecule type" value="Genomic_DNA"/>
</dbReference>
<dbReference type="Pfam" id="PF00083">
    <property type="entry name" value="Sugar_tr"/>
    <property type="match status" value="1"/>
</dbReference>
<keyword evidence="6 7" id="KW-0472">Membrane</keyword>
<dbReference type="AlphaFoldDB" id="K8XK93"/>
<comment type="subcellular location">
    <subcellularLocation>
        <location evidence="1">Cell membrane</location>
        <topology evidence="1">Multi-pass membrane protein</topology>
    </subcellularLocation>
</comment>
<keyword evidence="2" id="KW-0813">Transport</keyword>
<proteinExistence type="predicted"/>
<comment type="caution">
    <text evidence="9">The sequence shown here is derived from an EMBL/GenBank/DDBJ whole genome shotgun (WGS) entry which is preliminary data.</text>
</comment>
<evidence type="ECO:0000313" key="9">
    <source>
        <dbReference type="EMBL" id="EKT77470.1"/>
    </source>
</evidence>